<name>A0AAD3SG17_NEPGR</name>
<proteinExistence type="predicted"/>
<dbReference type="EMBL" id="BSYO01000010">
    <property type="protein sequence ID" value="GMH10623.1"/>
    <property type="molecule type" value="Genomic_DNA"/>
</dbReference>
<accession>A0AAD3SG17</accession>
<protein>
    <submittedName>
        <fullName evidence="1">Uncharacterized protein</fullName>
    </submittedName>
</protein>
<organism evidence="1 2">
    <name type="scientific">Nepenthes gracilis</name>
    <name type="common">Slender pitcher plant</name>
    <dbReference type="NCBI Taxonomy" id="150966"/>
    <lineage>
        <taxon>Eukaryota</taxon>
        <taxon>Viridiplantae</taxon>
        <taxon>Streptophyta</taxon>
        <taxon>Embryophyta</taxon>
        <taxon>Tracheophyta</taxon>
        <taxon>Spermatophyta</taxon>
        <taxon>Magnoliopsida</taxon>
        <taxon>eudicotyledons</taxon>
        <taxon>Gunneridae</taxon>
        <taxon>Pentapetalae</taxon>
        <taxon>Caryophyllales</taxon>
        <taxon>Nepenthaceae</taxon>
        <taxon>Nepenthes</taxon>
    </lineage>
</organism>
<keyword evidence="2" id="KW-1185">Reference proteome</keyword>
<comment type="caution">
    <text evidence="1">The sequence shown here is derived from an EMBL/GenBank/DDBJ whole genome shotgun (WGS) entry which is preliminary data.</text>
</comment>
<dbReference type="AlphaFoldDB" id="A0AAD3SG17"/>
<reference evidence="1" key="1">
    <citation type="submission" date="2023-05" db="EMBL/GenBank/DDBJ databases">
        <title>Nepenthes gracilis genome sequencing.</title>
        <authorList>
            <person name="Fukushima K."/>
        </authorList>
    </citation>
    <scope>NUCLEOTIDE SEQUENCE</scope>
    <source>
        <strain evidence="1">SING2019-196</strain>
    </source>
</reference>
<sequence length="106" mass="11511">MFPLLKVICGVANSIFGLLIVSSRMFPPDGVKNASIAFVVATYRMLPFGSGVGPGMQRVCGSLVCRQKQGLQLLVSKQCFPSQKKQPTILSQTEPQTWKLIPLSPC</sequence>
<evidence type="ECO:0000313" key="2">
    <source>
        <dbReference type="Proteomes" id="UP001279734"/>
    </source>
</evidence>
<gene>
    <name evidence="1" type="ORF">Nepgr_012464</name>
</gene>
<dbReference type="Proteomes" id="UP001279734">
    <property type="component" value="Unassembled WGS sequence"/>
</dbReference>
<evidence type="ECO:0000313" key="1">
    <source>
        <dbReference type="EMBL" id="GMH10623.1"/>
    </source>
</evidence>